<evidence type="ECO:0000259" key="15">
    <source>
        <dbReference type="PROSITE" id="PS51384"/>
    </source>
</evidence>
<keyword evidence="4" id="KW-0004">4Fe-4S</keyword>
<dbReference type="CDD" id="cd06199">
    <property type="entry name" value="SiR"/>
    <property type="match status" value="1"/>
</dbReference>
<dbReference type="Gene3D" id="1.10.15.40">
    <property type="entry name" value="Electron transport complex subunit B, putative Fe-S cluster"/>
    <property type="match status" value="1"/>
</dbReference>
<dbReference type="Pfam" id="PF00667">
    <property type="entry name" value="FAD_binding_1"/>
    <property type="match status" value="1"/>
</dbReference>
<keyword evidence="13" id="KW-0028">Amino-acid biosynthesis</keyword>
<dbReference type="InterPro" id="IPR017927">
    <property type="entry name" value="FAD-bd_FR_type"/>
</dbReference>
<sequence>MTSFLPETAPFNDEQRAWLNGFFAGLTGMQSGDPSTALAIGMTAVGEVDTAQQEKQEEEDFPWHDASLPIVDRMELAEGRPIKRKLMAAMAQLDCGSCGYLCESYSEAIANGDEKNLTLCSPGGKETKQMIKKILAEASEDGTASNGSANGKATNGMPTSGAATNGKAAQWSRQNPFTAKLIESRKLNQEGSAKDTRHVVIDLSGSGLNYQVGDALGIYPSNCGDLAAKLIDAMAADSQVKVTTPAGNDKPLLQALCEDCCLKDPSDELIELLMQRISDDVAKATLQTMLDEGVPDGFDVLDVFEVARGATVTATEVIETLEPLNPRLYSIASSMKQVGNQVHLTVGKVVYEREGRVRKGVASTMLADRIACGETIRVFIQPNHAGFTVPADPQTPMIMVGPGTGIAPFIAFLQERAATQAHGKNWLFFGDQHEAFDFLYEEELKHYQSEGLLTRFDTAFSRDGDVKVYVQDRMRENAAELWQWLCEGGVFYVCGDATRMAKDVDRALQDVIAEQGGLSDEEAAAYLKELTKDGRYHRDVY</sequence>
<evidence type="ECO:0000256" key="2">
    <source>
        <dbReference type="ARBA" id="ARBA00001974"/>
    </source>
</evidence>
<dbReference type="InterPro" id="IPR023173">
    <property type="entry name" value="NADPH_Cyt_P450_Rdtase_alpha"/>
</dbReference>
<keyword evidence="13" id="KW-0198">Cysteine biosynthesis</keyword>
<keyword evidence="10 17" id="KW-0560">Oxidoreductase</keyword>
<comment type="caution">
    <text evidence="17">The sequence shown here is derived from an EMBL/GenBank/DDBJ whole genome shotgun (WGS) entry which is preliminary data.</text>
</comment>
<dbReference type="GO" id="GO:0005829">
    <property type="term" value="C:cytosol"/>
    <property type="evidence" value="ECO:0007669"/>
    <property type="project" value="TreeGrafter"/>
</dbReference>
<evidence type="ECO:0000256" key="1">
    <source>
        <dbReference type="ARBA" id="ARBA00001917"/>
    </source>
</evidence>
<accession>A0A5C6AVT3</accession>
<name>A0A5C6AVT3_9BACT</name>
<evidence type="ECO:0000256" key="14">
    <source>
        <dbReference type="ARBA" id="ARBA00052219"/>
    </source>
</evidence>
<comment type="catalytic activity">
    <reaction evidence="14">
        <text>hydrogen sulfide + 3 NADP(+) + 3 H2O = sulfite + 3 NADPH + 4 H(+)</text>
        <dbReference type="Rhea" id="RHEA:13801"/>
        <dbReference type="ChEBI" id="CHEBI:15377"/>
        <dbReference type="ChEBI" id="CHEBI:15378"/>
        <dbReference type="ChEBI" id="CHEBI:17359"/>
        <dbReference type="ChEBI" id="CHEBI:29919"/>
        <dbReference type="ChEBI" id="CHEBI:57783"/>
        <dbReference type="ChEBI" id="CHEBI:58349"/>
        <dbReference type="EC" id="1.8.1.2"/>
    </reaction>
</comment>
<evidence type="ECO:0000256" key="6">
    <source>
        <dbReference type="ARBA" id="ARBA00022643"/>
    </source>
</evidence>
<dbReference type="EMBL" id="SJPM01000001">
    <property type="protein sequence ID" value="TWU03718.1"/>
    <property type="molecule type" value="Genomic_DNA"/>
</dbReference>
<evidence type="ECO:0000313" key="17">
    <source>
        <dbReference type="EMBL" id="TWU03718.1"/>
    </source>
</evidence>
<keyword evidence="7" id="KW-0479">Metal-binding</keyword>
<keyword evidence="5" id="KW-0285">Flavoprotein</keyword>
<evidence type="ECO:0000256" key="13">
    <source>
        <dbReference type="ARBA" id="ARBA00023192"/>
    </source>
</evidence>
<dbReference type="GO" id="GO:0050660">
    <property type="term" value="F:flavin adenine dinucleotide binding"/>
    <property type="evidence" value="ECO:0007669"/>
    <property type="project" value="TreeGrafter"/>
</dbReference>
<evidence type="ECO:0000256" key="10">
    <source>
        <dbReference type="ARBA" id="ARBA00023002"/>
    </source>
</evidence>
<evidence type="ECO:0000256" key="12">
    <source>
        <dbReference type="ARBA" id="ARBA00023014"/>
    </source>
</evidence>
<evidence type="ECO:0000256" key="4">
    <source>
        <dbReference type="ARBA" id="ARBA00022485"/>
    </source>
</evidence>
<keyword evidence="12" id="KW-0411">Iron-sulfur</keyword>
<keyword evidence="6" id="KW-0288">FMN</keyword>
<feature type="domain" description="4Fe-4S" evidence="16">
    <location>
        <begin position="78"/>
        <end position="137"/>
    </location>
</feature>
<reference evidence="17 18" key="1">
    <citation type="submission" date="2019-02" db="EMBL/GenBank/DDBJ databases">
        <title>Deep-cultivation of Planctomycetes and their phenomic and genomic characterization uncovers novel biology.</title>
        <authorList>
            <person name="Wiegand S."/>
            <person name="Jogler M."/>
            <person name="Boedeker C."/>
            <person name="Pinto D."/>
            <person name="Vollmers J."/>
            <person name="Rivas-Marin E."/>
            <person name="Kohn T."/>
            <person name="Peeters S.H."/>
            <person name="Heuer A."/>
            <person name="Rast P."/>
            <person name="Oberbeckmann S."/>
            <person name="Bunk B."/>
            <person name="Jeske O."/>
            <person name="Meyerdierks A."/>
            <person name="Storesund J.E."/>
            <person name="Kallscheuer N."/>
            <person name="Luecker S."/>
            <person name="Lage O.M."/>
            <person name="Pohl T."/>
            <person name="Merkel B.J."/>
            <person name="Hornburger P."/>
            <person name="Mueller R.-W."/>
            <person name="Bruemmer F."/>
            <person name="Labrenz M."/>
            <person name="Spormann A.M."/>
            <person name="Op Den Camp H."/>
            <person name="Overmann J."/>
            <person name="Amann R."/>
            <person name="Jetten M.S.M."/>
            <person name="Mascher T."/>
            <person name="Medema M.H."/>
            <person name="Devos D.P."/>
            <person name="Kaster A.-K."/>
            <person name="Ovreas L."/>
            <person name="Rohde M."/>
            <person name="Galperin M.Y."/>
            <person name="Jogler C."/>
        </authorList>
    </citation>
    <scope>NUCLEOTIDE SEQUENCE [LARGE SCALE GENOMIC DNA]</scope>
    <source>
        <strain evidence="17 18">Pla100</strain>
    </source>
</reference>
<dbReference type="InterPro" id="IPR007202">
    <property type="entry name" value="4Fe-4S_dom"/>
</dbReference>
<evidence type="ECO:0000256" key="11">
    <source>
        <dbReference type="ARBA" id="ARBA00023004"/>
    </source>
</evidence>
<dbReference type="PRINTS" id="PR00371">
    <property type="entry name" value="FPNCR"/>
</dbReference>
<evidence type="ECO:0000313" key="18">
    <source>
        <dbReference type="Proteomes" id="UP000316213"/>
    </source>
</evidence>
<dbReference type="SUPFAM" id="SSF63380">
    <property type="entry name" value="Riboflavin synthase domain-like"/>
    <property type="match status" value="1"/>
</dbReference>
<dbReference type="Pfam" id="PF00175">
    <property type="entry name" value="NAD_binding_1"/>
    <property type="match status" value="1"/>
</dbReference>
<proteinExistence type="predicted"/>
<dbReference type="Gene3D" id="2.40.30.10">
    <property type="entry name" value="Translation factors"/>
    <property type="match status" value="1"/>
</dbReference>
<dbReference type="GO" id="GO:0004783">
    <property type="term" value="F:sulfite reductase (NADPH) activity"/>
    <property type="evidence" value="ECO:0007669"/>
    <property type="project" value="UniProtKB-EC"/>
</dbReference>
<protein>
    <recommendedName>
        <fullName evidence="3">assimilatory sulfite reductase (NADPH)</fullName>
        <ecNumber evidence="3">1.8.1.2</ecNumber>
    </recommendedName>
</protein>
<dbReference type="Proteomes" id="UP000316213">
    <property type="component" value="Unassembled WGS sequence"/>
</dbReference>
<keyword evidence="8" id="KW-0274">FAD</keyword>
<dbReference type="GO" id="GO:0010181">
    <property type="term" value="F:FMN binding"/>
    <property type="evidence" value="ECO:0007669"/>
    <property type="project" value="TreeGrafter"/>
</dbReference>
<dbReference type="GO" id="GO:0046872">
    <property type="term" value="F:metal ion binding"/>
    <property type="evidence" value="ECO:0007669"/>
    <property type="project" value="UniProtKB-KW"/>
</dbReference>
<evidence type="ECO:0000256" key="5">
    <source>
        <dbReference type="ARBA" id="ARBA00022630"/>
    </source>
</evidence>
<keyword evidence="11" id="KW-0408">Iron</keyword>
<dbReference type="AlphaFoldDB" id="A0A5C6AVT3"/>
<dbReference type="Gene3D" id="1.20.990.10">
    <property type="entry name" value="NADPH-cytochrome p450 Reductase, Chain A, domain 3"/>
    <property type="match status" value="1"/>
</dbReference>
<evidence type="ECO:0000256" key="3">
    <source>
        <dbReference type="ARBA" id="ARBA00012604"/>
    </source>
</evidence>
<dbReference type="InterPro" id="IPR003097">
    <property type="entry name" value="CysJ-like_FAD-binding"/>
</dbReference>
<dbReference type="PROSITE" id="PS51656">
    <property type="entry name" value="4FE4S"/>
    <property type="match status" value="1"/>
</dbReference>
<dbReference type="GO" id="GO:0019344">
    <property type="term" value="P:cysteine biosynthetic process"/>
    <property type="evidence" value="ECO:0007669"/>
    <property type="project" value="UniProtKB-KW"/>
</dbReference>
<evidence type="ECO:0000259" key="16">
    <source>
        <dbReference type="PROSITE" id="PS51656"/>
    </source>
</evidence>
<evidence type="ECO:0000256" key="8">
    <source>
        <dbReference type="ARBA" id="ARBA00022827"/>
    </source>
</evidence>
<evidence type="ECO:0000256" key="7">
    <source>
        <dbReference type="ARBA" id="ARBA00022723"/>
    </source>
</evidence>
<dbReference type="OrthoDB" id="9789468at2"/>
<organism evidence="17 18">
    <name type="scientific">Neorhodopirellula pilleata</name>
    <dbReference type="NCBI Taxonomy" id="2714738"/>
    <lineage>
        <taxon>Bacteria</taxon>
        <taxon>Pseudomonadati</taxon>
        <taxon>Planctomycetota</taxon>
        <taxon>Planctomycetia</taxon>
        <taxon>Pirellulales</taxon>
        <taxon>Pirellulaceae</taxon>
        <taxon>Neorhodopirellula</taxon>
    </lineage>
</organism>
<dbReference type="InterPro" id="IPR001433">
    <property type="entry name" value="OxRdtase_FAD/NAD-bd"/>
</dbReference>
<comment type="cofactor">
    <cofactor evidence="2">
        <name>FAD</name>
        <dbReference type="ChEBI" id="CHEBI:57692"/>
    </cofactor>
</comment>
<dbReference type="InterPro" id="IPR001709">
    <property type="entry name" value="Flavoprot_Pyr_Nucl_cyt_Rdtase"/>
</dbReference>
<dbReference type="PANTHER" id="PTHR19384:SF128">
    <property type="entry name" value="NADPH OXIDOREDUCTASE A"/>
    <property type="match status" value="1"/>
</dbReference>
<comment type="cofactor">
    <cofactor evidence="1">
        <name>FMN</name>
        <dbReference type="ChEBI" id="CHEBI:58210"/>
    </cofactor>
</comment>
<dbReference type="PANTHER" id="PTHR19384">
    <property type="entry name" value="NITRIC OXIDE SYNTHASE-RELATED"/>
    <property type="match status" value="1"/>
</dbReference>
<keyword evidence="9" id="KW-0521">NADP</keyword>
<feature type="domain" description="FAD-binding FR-type" evidence="15">
    <location>
        <begin position="174"/>
        <end position="390"/>
    </location>
</feature>
<dbReference type="Gene3D" id="3.40.50.80">
    <property type="entry name" value="Nucleotide-binding domain of ferredoxin-NADP reductase (FNR) module"/>
    <property type="match status" value="1"/>
</dbReference>
<gene>
    <name evidence="17" type="primary">cysJ</name>
    <name evidence="17" type="ORF">Pla100_06480</name>
</gene>
<dbReference type="SUPFAM" id="SSF52343">
    <property type="entry name" value="Ferredoxin reductase-like, C-terminal NADP-linked domain"/>
    <property type="match status" value="1"/>
</dbReference>
<dbReference type="PROSITE" id="PS51384">
    <property type="entry name" value="FAD_FR"/>
    <property type="match status" value="1"/>
</dbReference>
<dbReference type="InterPro" id="IPR039261">
    <property type="entry name" value="FNR_nucleotide-bd"/>
</dbReference>
<dbReference type="InterPro" id="IPR017938">
    <property type="entry name" value="Riboflavin_synthase-like_b-brl"/>
</dbReference>
<dbReference type="NCBIfam" id="NF004859">
    <property type="entry name" value="PRK06214.1"/>
    <property type="match status" value="1"/>
</dbReference>
<keyword evidence="18" id="KW-1185">Reference proteome</keyword>
<dbReference type="GO" id="GO:0051539">
    <property type="term" value="F:4 iron, 4 sulfur cluster binding"/>
    <property type="evidence" value="ECO:0007669"/>
    <property type="project" value="UniProtKB-KW"/>
</dbReference>
<dbReference type="EC" id="1.8.1.2" evidence="3"/>
<dbReference type="FunFam" id="3.40.50.80:FF:000001">
    <property type="entry name" value="NADPH--cytochrome P450 reductase 1"/>
    <property type="match status" value="1"/>
</dbReference>
<evidence type="ECO:0000256" key="9">
    <source>
        <dbReference type="ARBA" id="ARBA00022857"/>
    </source>
</evidence>
<dbReference type="RefSeq" id="WP_146576187.1">
    <property type="nucleotide sequence ID" value="NZ_SJPM01000001.1"/>
</dbReference>